<dbReference type="EMBL" id="MKGI01000040">
    <property type="protein sequence ID" value="OEL11494.1"/>
    <property type="molecule type" value="Genomic_DNA"/>
</dbReference>
<evidence type="ECO:0000313" key="3">
    <source>
        <dbReference type="Proteomes" id="UP000095601"/>
    </source>
</evidence>
<dbReference type="AlphaFoldDB" id="A0A1E5UF05"/>
<dbReference type="CDD" id="cd02440">
    <property type="entry name" value="AdoMet_MTases"/>
    <property type="match status" value="1"/>
</dbReference>
<dbReference type="PANTHER" id="PTHR43861">
    <property type="entry name" value="TRANS-ACONITATE 2-METHYLTRANSFERASE-RELATED"/>
    <property type="match status" value="1"/>
</dbReference>
<reference evidence="2 3" key="1">
    <citation type="submission" date="2016-09" db="EMBL/GenBank/DDBJ databases">
        <authorList>
            <person name="Capua I."/>
            <person name="De Benedictis P."/>
            <person name="Joannis T."/>
            <person name="Lombin L.H."/>
            <person name="Cattoli G."/>
        </authorList>
    </citation>
    <scope>NUCLEOTIDE SEQUENCE [LARGE SCALE GENOMIC DNA]</scope>
    <source>
        <strain evidence="2 3">NRS-1</strain>
    </source>
</reference>
<keyword evidence="3" id="KW-1185">Reference proteome</keyword>
<dbReference type="Gene3D" id="2.20.25.110">
    <property type="entry name" value="S-adenosyl-L-methionine-dependent methyltransferases"/>
    <property type="match status" value="1"/>
</dbReference>
<dbReference type="SUPFAM" id="SSF53335">
    <property type="entry name" value="S-adenosyl-L-methionine-dependent methyltransferases"/>
    <property type="match status" value="1"/>
</dbReference>
<comment type="caution">
    <text evidence="2">The sequence shown here is derived from an EMBL/GenBank/DDBJ whole genome shotgun (WGS) entry which is preliminary data.</text>
</comment>
<dbReference type="InterPro" id="IPR025714">
    <property type="entry name" value="Methyltranfer_dom"/>
</dbReference>
<dbReference type="Gene3D" id="3.40.50.150">
    <property type="entry name" value="Vaccinia Virus protein VP39"/>
    <property type="match status" value="1"/>
</dbReference>
<dbReference type="STRING" id="237258.SAMN04489756_12127"/>
<name>A0A1E5UF05_9FLAO</name>
<proteinExistence type="predicted"/>
<dbReference type="InterPro" id="IPR029063">
    <property type="entry name" value="SAM-dependent_MTases_sf"/>
</dbReference>
<accession>A0A1E5UF05</accession>
<sequence length="251" mass="29696">MSWFKEWFNTPYYHILYKDRDFVEAENFIRNLTQDLQLSKDSKIIDLACGKGRHSVFLQQLGYEVLGVDLSEESIEHNKQFETSANETPKLTFKVHDMRNELYPNVSSEKVNAVFNLFTSFGYFDDDEDDRKVFSSVKNVLQNDGIFVLDFLNEKFVKNTLVDETTVTKDGIDFLIKKRIEENHVIKDIFFEDKGEPFHYFEKVKLHTLEEIKNIAEGFGFEAVKIWGNYQLEDFERETSPRCIFQFRVKN</sequence>
<dbReference type="PATRIC" id="fig|237258.4.peg.2033"/>
<dbReference type="OrthoDB" id="9811589at2"/>
<protein>
    <submittedName>
        <fullName evidence="2">Tellurite resistance TehB family protein</fullName>
    </submittedName>
</protein>
<gene>
    <name evidence="2" type="ORF">BHF72_2040</name>
</gene>
<dbReference type="KEGG" id="cnr:EB819_06860"/>
<evidence type="ECO:0000259" key="1">
    <source>
        <dbReference type="Pfam" id="PF13847"/>
    </source>
</evidence>
<dbReference type="Proteomes" id="UP000095601">
    <property type="component" value="Unassembled WGS sequence"/>
</dbReference>
<dbReference type="RefSeq" id="WP_069798048.1">
    <property type="nucleotide sequence ID" value="NZ_CP034157.1"/>
</dbReference>
<dbReference type="Pfam" id="PF13847">
    <property type="entry name" value="Methyltransf_31"/>
    <property type="match status" value="1"/>
</dbReference>
<organism evidence="2 3">
    <name type="scientific">Cloacibacterium normanense</name>
    <dbReference type="NCBI Taxonomy" id="237258"/>
    <lineage>
        <taxon>Bacteria</taxon>
        <taxon>Pseudomonadati</taxon>
        <taxon>Bacteroidota</taxon>
        <taxon>Flavobacteriia</taxon>
        <taxon>Flavobacteriales</taxon>
        <taxon>Weeksellaceae</taxon>
    </lineage>
</organism>
<evidence type="ECO:0000313" key="2">
    <source>
        <dbReference type="EMBL" id="OEL11494.1"/>
    </source>
</evidence>
<feature type="domain" description="Methyltransferase" evidence="1">
    <location>
        <begin position="39"/>
        <end position="164"/>
    </location>
</feature>